<feature type="transmembrane region" description="Helical" evidence="7">
    <location>
        <begin position="383"/>
        <end position="406"/>
    </location>
</feature>
<evidence type="ECO:0000256" key="1">
    <source>
        <dbReference type="ARBA" id="ARBA00004651"/>
    </source>
</evidence>
<evidence type="ECO:0000256" key="4">
    <source>
        <dbReference type="ARBA" id="ARBA00022692"/>
    </source>
</evidence>
<keyword evidence="3" id="KW-1003">Cell membrane</keyword>
<feature type="transmembrane region" description="Helical" evidence="7">
    <location>
        <begin position="113"/>
        <end position="133"/>
    </location>
</feature>
<keyword evidence="5 7" id="KW-1133">Transmembrane helix</keyword>
<keyword evidence="9" id="KW-1185">Reference proteome</keyword>
<evidence type="ECO:0000313" key="9">
    <source>
        <dbReference type="Proteomes" id="UP000763557"/>
    </source>
</evidence>
<feature type="transmembrane region" description="Helical" evidence="7">
    <location>
        <begin position="59"/>
        <end position="77"/>
    </location>
</feature>
<keyword evidence="6 7" id="KW-0472">Membrane</keyword>
<evidence type="ECO:0000313" key="8">
    <source>
        <dbReference type="EMBL" id="NRN70989.1"/>
    </source>
</evidence>
<evidence type="ECO:0000256" key="7">
    <source>
        <dbReference type="SAM" id="Phobius"/>
    </source>
</evidence>
<proteinExistence type="predicted"/>
<dbReference type="InterPro" id="IPR050171">
    <property type="entry name" value="MFS_Transporters"/>
</dbReference>
<keyword evidence="2" id="KW-0813">Transport</keyword>
<feature type="transmembrane region" description="Helical" evidence="7">
    <location>
        <begin position="26"/>
        <end position="47"/>
    </location>
</feature>
<evidence type="ECO:0000256" key="3">
    <source>
        <dbReference type="ARBA" id="ARBA00022475"/>
    </source>
</evidence>
<feature type="transmembrane region" description="Helical" evidence="7">
    <location>
        <begin position="253"/>
        <end position="273"/>
    </location>
</feature>
<gene>
    <name evidence="8" type="ORF">GC106_82640</name>
</gene>
<feature type="transmembrane region" description="Helical" evidence="7">
    <location>
        <begin position="153"/>
        <end position="172"/>
    </location>
</feature>
<comment type="subcellular location">
    <subcellularLocation>
        <location evidence="1">Cell membrane</location>
        <topology evidence="1">Multi-pass membrane protein</topology>
    </subcellularLocation>
</comment>
<name>A0ABX2FHV1_9PSEU</name>
<evidence type="ECO:0000256" key="2">
    <source>
        <dbReference type="ARBA" id="ARBA00022448"/>
    </source>
</evidence>
<protein>
    <submittedName>
        <fullName evidence="8">Arabinose efflux permease, MFS family</fullName>
    </submittedName>
</protein>
<dbReference type="RefSeq" id="WP_173142157.1">
    <property type="nucleotide sequence ID" value="NZ_CBCSGW010000025.1"/>
</dbReference>
<sequence length="418" mass="44091">MILAEGTARRPGWTTVAWWSRPIGTLYLASLVLSVGKGAWFTCWAIFFVRSLGLTTAQFGIGITTAGLIGMIAGGPLGYVADRLGAREMLVALGLVQGIAVLSFLFVRDFWPIVIVTCVMLAAERAIPGIRTAVITGMVSRAERLASVSTTRVMTQAGIVAGAGFGAIVLAVDSRIGYLSMILFYGISNIVFVVLLRRVPHVESLRDRKVKRRVLVLRDRPFLVLTAFNGMLALCFGMLSSGTPLWIASHTQAPTWVMGVLVGFNSVMIVLFQNRVTRRGETVHGAGRLGLWSGILLAVACLAFAATYNGSGTTVLVVLLIAATIHVAGELLFMGSGLGLSVGLTPDGAHGEYQGVFNTGQAAALMLAPGVMAGLLVELGATGWFVLGAVFLVAGVGTVLTGNWALRRQASRAAAVEE</sequence>
<organism evidence="8 9">
    <name type="scientific">Kibdelosporangium persicum</name>
    <dbReference type="NCBI Taxonomy" id="2698649"/>
    <lineage>
        <taxon>Bacteria</taxon>
        <taxon>Bacillati</taxon>
        <taxon>Actinomycetota</taxon>
        <taxon>Actinomycetes</taxon>
        <taxon>Pseudonocardiales</taxon>
        <taxon>Pseudonocardiaceae</taxon>
        <taxon>Kibdelosporangium</taxon>
    </lineage>
</organism>
<dbReference type="InterPro" id="IPR036259">
    <property type="entry name" value="MFS_trans_sf"/>
</dbReference>
<dbReference type="Proteomes" id="UP000763557">
    <property type="component" value="Unassembled WGS sequence"/>
</dbReference>
<evidence type="ECO:0000256" key="5">
    <source>
        <dbReference type="ARBA" id="ARBA00022989"/>
    </source>
</evidence>
<dbReference type="PANTHER" id="PTHR23517:SF2">
    <property type="entry name" value="MULTIDRUG RESISTANCE PROTEIN MDTH"/>
    <property type="match status" value="1"/>
</dbReference>
<evidence type="ECO:0000256" key="6">
    <source>
        <dbReference type="ARBA" id="ARBA00023136"/>
    </source>
</evidence>
<dbReference type="PANTHER" id="PTHR23517">
    <property type="entry name" value="RESISTANCE PROTEIN MDTM, PUTATIVE-RELATED-RELATED"/>
    <property type="match status" value="1"/>
</dbReference>
<dbReference type="EMBL" id="JAAATY010000048">
    <property type="protein sequence ID" value="NRN70989.1"/>
    <property type="molecule type" value="Genomic_DNA"/>
</dbReference>
<feature type="transmembrane region" description="Helical" evidence="7">
    <location>
        <begin position="89"/>
        <end position="107"/>
    </location>
</feature>
<dbReference type="Gene3D" id="1.20.1250.20">
    <property type="entry name" value="MFS general substrate transporter like domains"/>
    <property type="match status" value="1"/>
</dbReference>
<keyword evidence="4 7" id="KW-0812">Transmembrane</keyword>
<dbReference type="SUPFAM" id="SSF103473">
    <property type="entry name" value="MFS general substrate transporter"/>
    <property type="match status" value="1"/>
</dbReference>
<feature type="transmembrane region" description="Helical" evidence="7">
    <location>
        <begin position="178"/>
        <end position="200"/>
    </location>
</feature>
<accession>A0ABX2FHV1</accession>
<feature type="transmembrane region" description="Helical" evidence="7">
    <location>
        <begin position="356"/>
        <end position="377"/>
    </location>
</feature>
<comment type="caution">
    <text evidence="8">The sequence shown here is derived from an EMBL/GenBank/DDBJ whole genome shotgun (WGS) entry which is preliminary data.</text>
</comment>
<feature type="transmembrane region" description="Helical" evidence="7">
    <location>
        <begin position="285"/>
        <end position="308"/>
    </location>
</feature>
<feature type="transmembrane region" description="Helical" evidence="7">
    <location>
        <begin position="221"/>
        <end position="247"/>
    </location>
</feature>
<feature type="transmembrane region" description="Helical" evidence="7">
    <location>
        <begin position="314"/>
        <end position="344"/>
    </location>
</feature>
<dbReference type="InterPro" id="IPR011701">
    <property type="entry name" value="MFS"/>
</dbReference>
<reference evidence="8 9" key="1">
    <citation type="submission" date="2020-01" db="EMBL/GenBank/DDBJ databases">
        <title>Kibdelosporangium persica a novel Actinomycetes from a hot desert in Iran.</title>
        <authorList>
            <person name="Safaei N."/>
            <person name="Zaburannyi N."/>
            <person name="Mueller R."/>
            <person name="Wink J."/>
        </authorList>
    </citation>
    <scope>NUCLEOTIDE SEQUENCE [LARGE SCALE GENOMIC DNA]</scope>
    <source>
        <strain evidence="8 9">4NS15</strain>
    </source>
</reference>
<dbReference type="Pfam" id="PF07690">
    <property type="entry name" value="MFS_1"/>
    <property type="match status" value="1"/>
</dbReference>